<feature type="coiled-coil region" evidence="1">
    <location>
        <begin position="123"/>
        <end position="160"/>
    </location>
</feature>
<evidence type="ECO:0000256" key="1">
    <source>
        <dbReference type="SAM" id="Coils"/>
    </source>
</evidence>
<comment type="caution">
    <text evidence="2">The sequence shown here is derived from an EMBL/GenBank/DDBJ whole genome shotgun (WGS) entry which is preliminary data.</text>
</comment>
<reference evidence="2" key="1">
    <citation type="submission" date="2022-07" db="EMBL/GenBank/DDBJ databases">
        <title>The genome of Lyophyllum shimeji provides insight into the initial evolution of ectomycorrhizal fungal genome.</title>
        <authorList>
            <person name="Kobayashi Y."/>
            <person name="Shibata T."/>
            <person name="Hirakawa H."/>
            <person name="Shigenobu S."/>
            <person name="Nishiyama T."/>
            <person name="Yamada A."/>
            <person name="Hasebe M."/>
            <person name="Kawaguchi M."/>
        </authorList>
    </citation>
    <scope>NUCLEOTIDE SEQUENCE</scope>
    <source>
        <strain evidence="2">AT787</strain>
    </source>
</reference>
<dbReference type="Proteomes" id="UP001063166">
    <property type="component" value="Unassembled WGS sequence"/>
</dbReference>
<sequence length="382" mass="42371">MVSARTITPCFASVPIPFSSSTSKKELQQIVFDALPDERKTSILREDIIITSDAYRSIDTLSMSSPPPLPLLLYGVIAGGGTTTNTSEADLLELLEAKEEVVVSQRTWIEDLERTVGQHSEVIMVQGEQIKGLRGEVAELREEVAELKALNAEQAETIRQQSARVEALLGVVGDYKHQVADLKNRVKESDEWVLKRQKVMDDLGAIVTSRGDALTTLRKKHDDLAQKFAQQVEWGKRLENDHDLLRREVDLHDLIVLRNLVDQAQQRLAAAAGLQADADDASASRTWRVHLRDAKDDEERLGVARKLVAAGQDGEESKAALELLESGARYLVVQHPSSIRKAGDGVAHGPLSHAQLHRIIKRRSDEEQARIVILADFVCRAK</sequence>
<dbReference type="EMBL" id="BRPK01000022">
    <property type="protein sequence ID" value="GLB45419.1"/>
    <property type="molecule type" value="Genomic_DNA"/>
</dbReference>
<dbReference type="AlphaFoldDB" id="A0A9P3Q1M3"/>
<keyword evidence="3" id="KW-1185">Reference proteome</keyword>
<dbReference type="OrthoDB" id="248903at2759"/>
<keyword evidence="1" id="KW-0175">Coiled coil</keyword>
<name>A0A9P3Q1M3_LYOSH</name>
<accession>A0A9P3Q1M3</accession>
<organism evidence="2 3">
    <name type="scientific">Lyophyllum shimeji</name>
    <name type="common">Hon-shimeji</name>
    <name type="synonym">Tricholoma shimeji</name>
    <dbReference type="NCBI Taxonomy" id="47721"/>
    <lineage>
        <taxon>Eukaryota</taxon>
        <taxon>Fungi</taxon>
        <taxon>Dikarya</taxon>
        <taxon>Basidiomycota</taxon>
        <taxon>Agaricomycotina</taxon>
        <taxon>Agaricomycetes</taxon>
        <taxon>Agaricomycetidae</taxon>
        <taxon>Agaricales</taxon>
        <taxon>Tricholomatineae</taxon>
        <taxon>Lyophyllaceae</taxon>
        <taxon>Lyophyllum</taxon>
    </lineage>
</organism>
<gene>
    <name evidence="2" type="ORF">LshimejAT787_2200820</name>
</gene>
<evidence type="ECO:0000313" key="3">
    <source>
        <dbReference type="Proteomes" id="UP001063166"/>
    </source>
</evidence>
<proteinExistence type="predicted"/>
<dbReference type="Gene3D" id="1.20.5.170">
    <property type="match status" value="1"/>
</dbReference>
<evidence type="ECO:0000313" key="2">
    <source>
        <dbReference type="EMBL" id="GLB45419.1"/>
    </source>
</evidence>
<protein>
    <submittedName>
        <fullName evidence="2">Uncharacterized protein</fullName>
    </submittedName>
</protein>